<sequence length="85" mass="9227">MEQLMNQQNGQASFNPYLTRALIQCAISAEKVLFGQPAPIAAEGRQIAASDAAKDITPKDGRKARVFTFRDLLKTRIPGPTSPPT</sequence>
<dbReference type="AlphaFoldDB" id="A0AAV4QVY3"/>
<dbReference type="Proteomes" id="UP001054945">
    <property type="component" value="Unassembled WGS sequence"/>
</dbReference>
<accession>A0AAV4QVY3</accession>
<evidence type="ECO:0000313" key="1">
    <source>
        <dbReference type="EMBL" id="GIY13635.1"/>
    </source>
</evidence>
<comment type="caution">
    <text evidence="1">The sequence shown here is derived from an EMBL/GenBank/DDBJ whole genome shotgun (WGS) entry which is preliminary data.</text>
</comment>
<evidence type="ECO:0000313" key="2">
    <source>
        <dbReference type="Proteomes" id="UP001054945"/>
    </source>
</evidence>
<organism evidence="1 2">
    <name type="scientific">Caerostris extrusa</name>
    <name type="common">Bark spider</name>
    <name type="synonym">Caerostris bankana</name>
    <dbReference type="NCBI Taxonomy" id="172846"/>
    <lineage>
        <taxon>Eukaryota</taxon>
        <taxon>Metazoa</taxon>
        <taxon>Ecdysozoa</taxon>
        <taxon>Arthropoda</taxon>
        <taxon>Chelicerata</taxon>
        <taxon>Arachnida</taxon>
        <taxon>Araneae</taxon>
        <taxon>Araneomorphae</taxon>
        <taxon>Entelegynae</taxon>
        <taxon>Araneoidea</taxon>
        <taxon>Araneidae</taxon>
        <taxon>Caerostris</taxon>
    </lineage>
</organism>
<protein>
    <submittedName>
        <fullName evidence="1">Uncharacterized protein</fullName>
    </submittedName>
</protein>
<dbReference type="EMBL" id="BPLR01006969">
    <property type="protein sequence ID" value="GIY13635.1"/>
    <property type="molecule type" value="Genomic_DNA"/>
</dbReference>
<name>A0AAV4QVY3_CAEEX</name>
<reference evidence="1 2" key="1">
    <citation type="submission" date="2021-06" db="EMBL/GenBank/DDBJ databases">
        <title>Caerostris extrusa draft genome.</title>
        <authorList>
            <person name="Kono N."/>
            <person name="Arakawa K."/>
        </authorList>
    </citation>
    <scope>NUCLEOTIDE SEQUENCE [LARGE SCALE GENOMIC DNA]</scope>
</reference>
<proteinExistence type="predicted"/>
<keyword evidence="2" id="KW-1185">Reference proteome</keyword>
<gene>
    <name evidence="1" type="ORF">CEXT_768021</name>
</gene>